<feature type="binding site" evidence="10">
    <location>
        <begin position="145"/>
        <end position="148"/>
    </location>
    <ligand>
        <name>substrate</name>
    </ligand>
</feature>
<dbReference type="SUPFAM" id="SSF51366">
    <property type="entry name" value="Ribulose-phoshate binding barrel"/>
    <property type="match status" value="1"/>
</dbReference>
<dbReference type="Pfam" id="PF00834">
    <property type="entry name" value="Ribul_P_3_epim"/>
    <property type="match status" value="1"/>
</dbReference>
<feature type="binding site" evidence="10">
    <location>
        <begin position="200"/>
        <end position="201"/>
    </location>
    <ligand>
        <name>substrate</name>
    </ligand>
</feature>
<keyword evidence="13" id="KW-1185">Reference proteome</keyword>
<dbReference type="InterPro" id="IPR000056">
    <property type="entry name" value="Ribul_P_3_epim-like"/>
</dbReference>
<comment type="cofactor">
    <cofactor evidence="10">
        <name>a divalent metal cation</name>
        <dbReference type="ChEBI" id="CHEBI:60240"/>
    </cofactor>
    <text evidence="10">Binds 1 divalent metal cation per subunit.</text>
</comment>
<evidence type="ECO:0000256" key="10">
    <source>
        <dbReference type="HAMAP-Rule" id="MF_02227"/>
    </source>
</evidence>
<evidence type="ECO:0000256" key="6">
    <source>
        <dbReference type="ARBA" id="ARBA00009541"/>
    </source>
</evidence>
<comment type="cofactor">
    <cofactor evidence="5">
        <name>Fe(2+)</name>
        <dbReference type="ChEBI" id="CHEBI:29033"/>
    </cofactor>
</comment>
<evidence type="ECO:0000256" key="7">
    <source>
        <dbReference type="ARBA" id="ARBA00013188"/>
    </source>
</evidence>
<keyword evidence="8 10" id="KW-0479">Metal-binding</keyword>
<dbReference type="Proteomes" id="UP001172645">
    <property type="component" value="Unassembled WGS sequence"/>
</dbReference>
<comment type="cofactor">
    <cofactor evidence="4">
        <name>Zn(2+)</name>
        <dbReference type="ChEBI" id="CHEBI:29105"/>
    </cofactor>
</comment>
<comment type="cofactor">
    <cofactor evidence="2">
        <name>Mn(2+)</name>
        <dbReference type="ChEBI" id="CHEBI:29035"/>
    </cofactor>
</comment>
<comment type="cofactor">
    <cofactor evidence="3">
        <name>Co(2+)</name>
        <dbReference type="ChEBI" id="CHEBI:48828"/>
    </cofactor>
</comment>
<feature type="binding site" evidence="10">
    <location>
        <position position="37"/>
    </location>
    <ligand>
        <name>a divalent metal cation</name>
        <dbReference type="ChEBI" id="CHEBI:60240"/>
    </ligand>
</feature>
<dbReference type="Gene3D" id="3.20.20.70">
    <property type="entry name" value="Aldolase class I"/>
    <property type="match status" value="1"/>
</dbReference>
<gene>
    <name evidence="10 12" type="primary">rpe</name>
    <name evidence="12" type="ORF">PY649_00230</name>
</gene>
<dbReference type="InterPro" id="IPR026019">
    <property type="entry name" value="Ribul_P_3_epim"/>
</dbReference>
<name>A0ABT7JNJ2_9HYPH</name>
<dbReference type="EMBL" id="JARFYM010000001">
    <property type="protein sequence ID" value="MDL2397308.1"/>
    <property type="molecule type" value="Genomic_DNA"/>
</dbReference>
<dbReference type="EC" id="5.1.3.1" evidence="7 10"/>
<comment type="pathway">
    <text evidence="10">Carbohydrate degradation.</text>
</comment>
<reference evidence="12" key="1">
    <citation type="submission" date="2023-06" db="EMBL/GenBank/DDBJ databases">
        <title>Phylogenetic Diversity of Rhizobium strains.</title>
        <authorList>
            <person name="Moura F.T."/>
            <person name="Helene L.C.F."/>
            <person name="Hungria M."/>
        </authorList>
    </citation>
    <scope>NUCLEOTIDE SEQUENCE</scope>
    <source>
        <strain evidence="12">CCGE526</strain>
    </source>
</reference>
<evidence type="ECO:0000256" key="4">
    <source>
        <dbReference type="ARBA" id="ARBA00001947"/>
    </source>
</evidence>
<feature type="binding site" evidence="10">
    <location>
        <position position="69"/>
    </location>
    <ligand>
        <name>a divalent metal cation</name>
        <dbReference type="ChEBI" id="CHEBI:60240"/>
    </ligand>
</feature>
<feature type="binding site" evidence="10">
    <location>
        <begin position="178"/>
        <end position="180"/>
    </location>
    <ligand>
        <name>substrate</name>
    </ligand>
</feature>
<keyword evidence="9 10" id="KW-0413">Isomerase</keyword>
<evidence type="ECO:0000256" key="8">
    <source>
        <dbReference type="ARBA" id="ARBA00022723"/>
    </source>
</evidence>
<comment type="caution">
    <text evidence="12">The sequence shown here is derived from an EMBL/GenBank/DDBJ whole genome shotgun (WGS) entry which is preliminary data.</text>
</comment>
<dbReference type="GO" id="GO:0004750">
    <property type="term" value="F:D-ribulose-phosphate 3-epimerase activity"/>
    <property type="evidence" value="ECO:0007669"/>
    <property type="project" value="UniProtKB-EC"/>
</dbReference>
<dbReference type="PANTHER" id="PTHR11749">
    <property type="entry name" value="RIBULOSE-5-PHOSPHATE-3-EPIMERASE"/>
    <property type="match status" value="1"/>
</dbReference>
<sequence length="221" mass="23638">MKIPARIAPSILACNLARLSEECHAAIDAGGDFIHFDVMDNAFVPNLTFGAPVLKSLRDDGFSGFVDVHLMTTDVDRLVGDCVAAGANSITIHFEATHHVQRALTKIRASGCEVGLAVNIATPLDAIEFVLDDIDMLLVMTINPGFGGQSLIPAALPKIERAKRLIDNRGLDVRIQVDGGVKVSNIRAIADAGADTFVVGSDFFSAQSYKERCGEFRAELA</sequence>
<dbReference type="PROSITE" id="PS01085">
    <property type="entry name" value="RIBUL_P_3_EPIMER_1"/>
    <property type="match status" value="1"/>
</dbReference>
<comment type="catalytic activity">
    <reaction evidence="1 10 11">
        <text>D-ribulose 5-phosphate = D-xylulose 5-phosphate</text>
        <dbReference type="Rhea" id="RHEA:13677"/>
        <dbReference type="ChEBI" id="CHEBI:57737"/>
        <dbReference type="ChEBI" id="CHEBI:58121"/>
        <dbReference type="EC" id="5.1.3.1"/>
    </reaction>
</comment>
<dbReference type="PIRSF" id="PIRSF001461">
    <property type="entry name" value="RPE"/>
    <property type="match status" value="1"/>
</dbReference>
<dbReference type="InterPro" id="IPR011060">
    <property type="entry name" value="RibuloseP-bd_barrel"/>
</dbReference>
<dbReference type="CDD" id="cd00429">
    <property type="entry name" value="RPE"/>
    <property type="match status" value="1"/>
</dbReference>
<evidence type="ECO:0000256" key="9">
    <source>
        <dbReference type="ARBA" id="ARBA00023235"/>
    </source>
</evidence>
<evidence type="ECO:0000256" key="1">
    <source>
        <dbReference type="ARBA" id="ARBA00001782"/>
    </source>
</evidence>
<dbReference type="RefSeq" id="WP_285866068.1">
    <property type="nucleotide sequence ID" value="NZ_JARFYM010000001.1"/>
</dbReference>
<evidence type="ECO:0000256" key="3">
    <source>
        <dbReference type="ARBA" id="ARBA00001941"/>
    </source>
</evidence>
<keyword evidence="10 11" id="KW-0119">Carbohydrate metabolism</keyword>
<proteinExistence type="inferred from homology"/>
<feature type="binding site" evidence="10">
    <location>
        <position position="178"/>
    </location>
    <ligand>
        <name>a divalent metal cation</name>
        <dbReference type="ChEBI" id="CHEBI:60240"/>
    </ligand>
</feature>
<dbReference type="InterPro" id="IPR013785">
    <property type="entry name" value="Aldolase_TIM"/>
</dbReference>
<organism evidence="12 13">
    <name type="scientific">Rhizobium mayense</name>
    <dbReference type="NCBI Taxonomy" id="1312184"/>
    <lineage>
        <taxon>Bacteria</taxon>
        <taxon>Pseudomonadati</taxon>
        <taxon>Pseudomonadota</taxon>
        <taxon>Alphaproteobacteria</taxon>
        <taxon>Hyphomicrobiales</taxon>
        <taxon>Rhizobiaceae</taxon>
        <taxon>Rhizobium/Agrobacterium group</taxon>
        <taxon>Rhizobium</taxon>
    </lineage>
</organism>
<accession>A0ABT7JNJ2</accession>
<dbReference type="HAMAP" id="MF_02227">
    <property type="entry name" value="RPE"/>
    <property type="match status" value="1"/>
</dbReference>
<evidence type="ECO:0000313" key="12">
    <source>
        <dbReference type="EMBL" id="MDL2397308.1"/>
    </source>
</evidence>
<evidence type="ECO:0000256" key="5">
    <source>
        <dbReference type="ARBA" id="ARBA00001954"/>
    </source>
</evidence>
<feature type="active site" description="Proton donor" evidence="10">
    <location>
        <position position="178"/>
    </location>
</feature>
<evidence type="ECO:0000256" key="2">
    <source>
        <dbReference type="ARBA" id="ARBA00001936"/>
    </source>
</evidence>
<evidence type="ECO:0000256" key="11">
    <source>
        <dbReference type="PIRNR" id="PIRNR001461"/>
    </source>
</evidence>
<feature type="active site" description="Proton acceptor" evidence="10">
    <location>
        <position position="37"/>
    </location>
</feature>
<evidence type="ECO:0000313" key="13">
    <source>
        <dbReference type="Proteomes" id="UP001172645"/>
    </source>
</evidence>
<comment type="similarity">
    <text evidence="6 10 11">Belongs to the ribulose-phosphate 3-epimerase family.</text>
</comment>
<dbReference type="NCBIfam" id="TIGR01163">
    <property type="entry name" value="rpe"/>
    <property type="match status" value="1"/>
</dbReference>
<feature type="binding site" evidence="10">
    <location>
        <position position="69"/>
    </location>
    <ligand>
        <name>substrate</name>
    </ligand>
</feature>
<dbReference type="NCBIfam" id="NF004076">
    <property type="entry name" value="PRK05581.1-4"/>
    <property type="match status" value="1"/>
</dbReference>
<feature type="binding site" evidence="10">
    <location>
        <position position="35"/>
    </location>
    <ligand>
        <name>a divalent metal cation</name>
        <dbReference type="ChEBI" id="CHEBI:60240"/>
    </ligand>
</feature>
<comment type="function">
    <text evidence="10">Catalyzes the reversible epimerization of D-ribulose 5-phosphate to D-xylulose 5-phosphate.</text>
</comment>
<protein>
    <recommendedName>
        <fullName evidence="7 10">Ribulose-phosphate 3-epimerase</fullName>
        <ecNumber evidence="7 10">5.1.3.1</ecNumber>
    </recommendedName>
</protein>
<feature type="binding site" evidence="10">
    <location>
        <position position="10"/>
    </location>
    <ligand>
        <name>substrate</name>
    </ligand>
</feature>